<reference evidence="1" key="1">
    <citation type="submission" date="2023-04" db="EMBL/GenBank/DDBJ databases">
        <title>Black Yeasts Isolated from many extreme environments.</title>
        <authorList>
            <person name="Coleine C."/>
            <person name="Stajich J.E."/>
            <person name="Selbmann L."/>
        </authorList>
    </citation>
    <scope>NUCLEOTIDE SEQUENCE</scope>
    <source>
        <strain evidence="1">CCFEE 5312</strain>
    </source>
</reference>
<name>A0AAJ0G8N8_9PEZI</name>
<keyword evidence="2" id="KW-1185">Reference proteome</keyword>
<accession>A0AAJ0G8N8</accession>
<organism evidence="1 2">
    <name type="scientific">Extremus antarcticus</name>
    <dbReference type="NCBI Taxonomy" id="702011"/>
    <lineage>
        <taxon>Eukaryota</taxon>
        <taxon>Fungi</taxon>
        <taxon>Dikarya</taxon>
        <taxon>Ascomycota</taxon>
        <taxon>Pezizomycotina</taxon>
        <taxon>Dothideomycetes</taxon>
        <taxon>Dothideomycetidae</taxon>
        <taxon>Mycosphaerellales</taxon>
        <taxon>Extremaceae</taxon>
        <taxon>Extremus</taxon>
    </lineage>
</organism>
<dbReference type="AlphaFoldDB" id="A0AAJ0G8N8"/>
<protein>
    <submittedName>
        <fullName evidence="1">Uncharacterized protein</fullName>
    </submittedName>
</protein>
<dbReference type="Proteomes" id="UP001271007">
    <property type="component" value="Unassembled WGS sequence"/>
</dbReference>
<dbReference type="EMBL" id="JAWDJX010000015">
    <property type="protein sequence ID" value="KAK3053514.1"/>
    <property type="molecule type" value="Genomic_DNA"/>
</dbReference>
<evidence type="ECO:0000313" key="2">
    <source>
        <dbReference type="Proteomes" id="UP001271007"/>
    </source>
</evidence>
<comment type="caution">
    <text evidence="1">The sequence shown here is derived from an EMBL/GenBank/DDBJ whole genome shotgun (WGS) entry which is preliminary data.</text>
</comment>
<proteinExistence type="predicted"/>
<evidence type="ECO:0000313" key="1">
    <source>
        <dbReference type="EMBL" id="KAK3053514.1"/>
    </source>
</evidence>
<sequence length="68" mass="7516">MDDSLEEGYAVKTASTGTLKWRRPSGSGEIELRDSGRVVVAKGSTRDPKQLEVYVQADEMNLDVWLSS</sequence>
<gene>
    <name evidence="1" type="ORF">LTR09_005258</name>
</gene>